<keyword evidence="3" id="KW-0813">Transport</keyword>
<dbReference type="GO" id="GO:0055085">
    <property type="term" value="P:transmembrane transport"/>
    <property type="evidence" value="ECO:0007669"/>
    <property type="project" value="InterPro"/>
</dbReference>
<feature type="domain" description="ABC transmembrane type-1" evidence="9">
    <location>
        <begin position="96"/>
        <end position="295"/>
    </location>
</feature>
<dbReference type="PATRIC" id="fig|1159201.4.peg.929"/>
<keyword evidence="4" id="KW-1003">Cell membrane</keyword>
<reference evidence="10 11" key="1">
    <citation type="journal article" date="2012" name="Microbiology">
        <title>Extensive variation in surface lipoprotein gene content and genomic changes associated with virulence during evolution of a novel North American house finch epizootic strain of Mycoplasma gallisepticum.</title>
        <authorList>
            <person name="Tulman E.R."/>
            <person name="Liao X."/>
            <person name="Szczepanek S.M."/>
            <person name="Ley D.H."/>
            <person name="Kutish G.F."/>
            <person name="Geary S.J."/>
        </authorList>
    </citation>
    <scope>NUCLEOTIDE SEQUENCE [LARGE SCALE GENOMIC DNA]</scope>
    <source>
        <strain evidence="11">House finch-associated</strain>
    </source>
</reference>
<dbReference type="PANTHER" id="PTHR42929">
    <property type="entry name" value="INNER MEMBRANE ABC TRANSPORTER PERMEASE PROTEIN YDCU-RELATED-RELATED"/>
    <property type="match status" value="1"/>
</dbReference>
<keyword evidence="5 8" id="KW-0812">Transmembrane</keyword>
<dbReference type="CDD" id="cd06261">
    <property type="entry name" value="TM_PBP2"/>
    <property type="match status" value="1"/>
</dbReference>
<accession>J3T994</accession>
<dbReference type="SUPFAM" id="SSF161098">
    <property type="entry name" value="MetI-like"/>
    <property type="match status" value="1"/>
</dbReference>
<evidence type="ECO:0000313" key="10">
    <source>
        <dbReference type="EMBL" id="AFP79089.1"/>
    </source>
</evidence>
<evidence type="ECO:0000256" key="5">
    <source>
        <dbReference type="ARBA" id="ARBA00022692"/>
    </source>
</evidence>
<protein>
    <submittedName>
        <fullName evidence="10">ABC-type spermidine/putrescine transport system permease component I</fullName>
    </submittedName>
</protein>
<dbReference type="Proteomes" id="UP000003940">
    <property type="component" value="Chromosome"/>
</dbReference>
<sequence length="323" mass="36053">MTKWMFTWWGKKKKMFKNFRSIKNFNAIAQTLKAPKKTWLILPYSLLLLVLFIIPLIIVLVNAFSPFSVQTQDGKTIPVDVSENFSIIDSFTITKMLKSFGLAIACTIICLVIAFPFAYILSITKSKLFKYSVVALVTAPIWNSFLIKVIGLKSLLDLIFGEANSTFGDGWSLLGLVYIFMPFMILPIYTVLISMPKNYMLASQDLGYNYFMSFFKIVIPYCKNAIISGVTLVLLPSFTTAGIGRFVNNANNGELIGGYLLSLGANGLESRVAISQASALSLTLAILILVFYTLFFVVPKIFGYLKKRSALKNKIKAAVDHNE</sequence>
<name>J3T994_MYCGL</name>
<dbReference type="EMBL" id="CP003510">
    <property type="protein sequence ID" value="AFP79089.1"/>
    <property type="molecule type" value="Genomic_DNA"/>
</dbReference>
<dbReference type="AlphaFoldDB" id="J3T994"/>
<dbReference type="PROSITE" id="PS50928">
    <property type="entry name" value="ABC_TM1"/>
    <property type="match status" value="1"/>
</dbReference>
<evidence type="ECO:0000256" key="3">
    <source>
        <dbReference type="ARBA" id="ARBA00022448"/>
    </source>
</evidence>
<dbReference type="GO" id="GO:0005886">
    <property type="term" value="C:plasma membrane"/>
    <property type="evidence" value="ECO:0007669"/>
    <property type="project" value="UniProtKB-SubCell"/>
</dbReference>
<evidence type="ECO:0000256" key="1">
    <source>
        <dbReference type="ARBA" id="ARBA00004651"/>
    </source>
</evidence>
<keyword evidence="6 8" id="KW-1133">Transmembrane helix</keyword>
<evidence type="ECO:0000256" key="2">
    <source>
        <dbReference type="ARBA" id="ARBA00007069"/>
    </source>
</evidence>
<feature type="transmembrane region" description="Helical" evidence="8">
    <location>
        <begin position="277"/>
        <end position="298"/>
    </location>
</feature>
<keyword evidence="7 8" id="KW-0472">Membrane</keyword>
<dbReference type="InterPro" id="IPR000515">
    <property type="entry name" value="MetI-like"/>
</dbReference>
<organism evidence="10 11">
    <name type="scientific">Mycoplasmoides gallisepticum WI01_2001.043-13-2P</name>
    <dbReference type="NCBI Taxonomy" id="1159201"/>
    <lineage>
        <taxon>Bacteria</taxon>
        <taxon>Bacillati</taxon>
        <taxon>Mycoplasmatota</taxon>
        <taxon>Mycoplasmoidales</taxon>
        <taxon>Mycoplasmoidaceae</taxon>
        <taxon>Mycoplasmoides</taxon>
    </lineage>
</organism>
<evidence type="ECO:0000313" key="11">
    <source>
        <dbReference type="Proteomes" id="UP000003940"/>
    </source>
</evidence>
<dbReference type="HOGENOM" id="CLU_016047_18_8_14"/>
<dbReference type="InterPro" id="IPR035906">
    <property type="entry name" value="MetI-like_sf"/>
</dbReference>
<evidence type="ECO:0000256" key="8">
    <source>
        <dbReference type="SAM" id="Phobius"/>
    </source>
</evidence>
<feature type="transmembrane region" description="Helical" evidence="8">
    <location>
        <begin position="171"/>
        <end position="193"/>
    </location>
</feature>
<evidence type="ECO:0000256" key="6">
    <source>
        <dbReference type="ARBA" id="ARBA00022989"/>
    </source>
</evidence>
<comment type="similarity">
    <text evidence="2">Belongs to the binding-protein-dependent transport system permease family. CysTW subfamily.</text>
</comment>
<proteinExistence type="inferred from homology"/>
<dbReference type="KEGG" id="mgw:HFMG01WIA_3448"/>
<dbReference type="Gene3D" id="1.10.3720.10">
    <property type="entry name" value="MetI-like"/>
    <property type="match status" value="1"/>
</dbReference>
<feature type="transmembrane region" description="Helical" evidence="8">
    <location>
        <begin position="100"/>
        <end position="121"/>
    </location>
</feature>
<comment type="subcellular location">
    <subcellularLocation>
        <location evidence="1">Cell membrane</location>
        <topology evidence="1">Multi-pass membrane protein</topology>
    </subcellularLocation>
</comment>
<gene>
    <name evidence="10" type="primary">potB</name>
    <name evidence="10" type="ORF">HFMG01WIA_3448</name>
</gene>
<dbReference type="PANTHER" id="PTHR42929:SF1">
    <property type="entry name" value="INNER MEMBRANE ABC TRANSPORTER PERMEASE PROTEIN YDCU-RELATED"/>
    <property type="match status" value="1"/>
</dbReference>
<evidence type="ECO:0000256" key="7">
    <source>
        <dbReference type="ARBA" id="ARBA00023136"/>
    </source>
</evidence>
<feature type="transmembrane region" description="Helical" evidence="8">
    <location>
        <begin position="128"/>
        <end position="151"/>
    </location>
</feature>
<evidence type="ECO:0000259" key="9">
    <source>
        <dbReference type="PROSITE" id="PS50928"/>
    </source>
</evidence>
<evidence type="ECO:0000256" key="4">
    <source>
        <dbReference type="ARBA" id="ARBA00022475"/>
    </source>
</evidence>